<accession>A0ABT2NFA8</accession>
<sequence length="56" mass="5771">MIPPFSLKGAIANLGFHHPDRGCARQPGDSICSQGCFATLVGTAIIKLFGSIVAAN</sequence>
<dbReference type="EMBL" id="JAMXFA010000064">
    <property type="protein sequence ID" value="MCT7981386.1"/>
    <property type="molecule type" value="Genomic_DNA"/>
</dbReference>
<evidence type="ECO:0000313" key="2">
    <source>
        <dbReference type="Proteomes" id="UP001525961"/>
    </source>
</evidence>
<dbReference type="Proteomes" id="UP001525961">
    <property type="component" value="Unassembled WGS sequence"/>
</dbReference>
<comment type="caution">
    <text evidence="1">The sequence shown here is derived from an EMBL/GenBank/DDBJ whole genome shotgun (WGS) entry which is preliminary data.</text>
</comment>
<dbReference type="RefSeq" id="WP_261237577.1">
    <property type="nucleotide sequence ID" value="NZ_JAMXFA010000064.1"/>
</dbReference>
<reference evidence="1 2" key="1">
    <citation type="journal article" date="2022" name="Front. Microbiol.">
        <title>High genomic differentiation and limited gene flow indicate recent cryptic speciation within the genus Laspinema (cyanobacteria).</title>
        <authorList>
            <person name="Stanojkovic A."/>
            <person name="Skoupy S."/>
            <person name="Skaloud P."/>
            <person name="Dvorak P."/>
        </authorList>
    </citation>
    <scope>NUCLEOTIDE SEQUENCE [LARGE SCALE GENOMIC DNA]</scope>
    <source>
        <strain evidence="1 2">D3b</strain>
    </source>
</reference>
<proteinExistence type="predicted"/>
<protein>
    <submittedName>
        <fullName evidence="1">Uncharacterized protein</fullName>
    </submittedName>
</protein>
<gene>
    <name evidence="1" type="ORF">NG792_27055</name>
</gene>
<keyword evidence="2" id="KW-1185">Reference proteome</keyword>
<name>A0ABT2NFA8_9CYAN</name>
<organism evidence="1 2">
    <name type="scientific">Laspinema olomoucense D3b</name>
    <dbReference type="NCBI Taxonomy" id="2953688"/>
    <lineage>
        <taxon>Bacteria</taxon>
        <taxon>Bacillati</taxon>
        <taxon>Cyanobacteriota</taxon>
        <taxon>Cyanophyceae</taxon>
        <taxon>Oscillatoriophycideae</taxon>
        <taxon>Oscillatoriales</taxon>
        <taxon>Laspinemataceae</taxon>
        <taxon>Laspinema</taxon>
        <taxon>Laspinema olomoucense</taxon>
    </lineage>
</organism>
<evidence type="ECO:0000313" key="1">
    <source>
        <dbReference type="EMBL" id="MCT7981386.1"/>
    </source>
</evidence>